<dbReference type="GO" id="GO:0004842">
    <property type="term" value="F:ubiquitin-protein transferase activity"/>
    <property type="evidence" value="ECO:0007669"/>
    <property type="project" value="InterPro"/>
</dbReference>
<keyword evidence="8" id="KW-1185">Reference proteome</keyword>
<dbReference type="KEGG" id="spu:100893463"/>
<dbReference type="Proteomes" id="UP000007110">
    <property type="component" value="Unassembled WGS sequence"/>
</dbReference>
<dbReference type="PANTHER" id="PTHR14609">
    <property type="entry name" value="RING FINGER PROTEIN 219"/>
    <property type="match status" value="1"/>
</dbReference>
<evidence type="ECO:0000256" key="3">
    <source>
        <dbReference type="PROSITE-ProRule" id="PRU00175"/>
    </source>
</evidence>
<dbReference type="GO" id="GO:0008270">
    <property type="term" value="F:zinc ion binding"/>
    <property type="evidence" value="ECO:0007669"/>
    <property type="project" value="UniProtKB-KW"/>
</dbReference>
<feature type="compositionally biased region" description="Basic and acidic residues" evidence="5">
    <location>
        <begin position="499"/>
        <end position="520"/>
    </location>
</feature>
<dbReference type="OMA" id="ECKLERY"/>
<feature type="coiled-coil region" evidence="4">
    <location>
        <begin position="94"/>
        <end position="131"/>
    </location>
</feature>
<dbReference type="AlphaFoldDB" id="A0A7M7GJW7"/>
<evidence type="ECO:0000256" key="1">
    <source>
        <dbReference type="ARBA" id="ARBA00022771"/>
    </source>
</evidence>
<evidence type="ECO:0000313" key="7">
    <source>
        <dbReference type="EnsemblMetazoa" id="XP_003724335"/>
    </source>
</evidence>
<dbReference type="PROSITE" id="PS50089">
    <property type="entry name" value="ZF_RING_2"/>
    <property type="match status" value="1"/>
</dbReference>
<feature type="region of interest" description="Disordered" evidence="5">
    <location>
        <begin position="385"/>
        <end position="530"/>
    </location>
</feature>
<dbReference type="SUPFAM" id="SSF57850">
    <property type="entry name" value="RING/U-box"/>
    <property type="match status" value="1"/>
</dbReference>
<dbReference type="GO" id="GO:0006513">
    <property type="term" value="P:protein monoubiquitination"/>
    <property type="evidence" value="ECO:0007669"/>
    <property type="project" value="InterPro"/>
</dbReference>
<evidence type="ECO:0000259" key="6">
    <source>
        <dbReference type="PROSITE" id="PS50089"/>
    </source>
</evidence>
<reference evidence="8" key="1">
    <citation type="submission" date="2015-02" db="EMBL/GenBank/DDBJ databases">
        <title>Genome sequencing for Strongylocentrotus purpuratus.</title>
        <authorList>
            <person name="Murali S."/>
            <person name="Liu Y."/>
            <person name="Vee V."/>
            <person name="English A."/>
            <person name="Wang M."/>
            <person name="Skinner E."/>
            <person name="Han Y."/>
            <person name="Muzny D.M."/>
            <person name="Worley K.C."/>
            <person name="Gibbs R.A."/>
        </authorList>
    </citation>
    <scope>NUCLEOTIDE SEQUENCE</scope>
</reference>
<protein>
    <recommendedName>
        <fullName evidence="6">RING-type domain-containing protein</fullName>
    </recommendedName>
</protein>
<dbReference type="RefSeq" id="XP_003724335.3">
    <property type="nucleotide sequence ID" value="XM_003724287.3"/>
</dbReference>
<name>A0A7M7GJW7_STRPU</name>
<dbReference type="GO" id="GO:0006275">
    <property type="term" value="P:regulation of DNA replication"/>
    <property type="evidence" value="ECO:0007669"/>
    <property type="project" value="InterPro"/>
</dbReference>
<feature type="domain" description="RING-type" evidence="6">
    <location>
        <begin position="23"/>
        <end position="61"/>
    </location>
</feature>
<reference evidence="7" key="2">
    <citation type="submission" date="2021-01" db="UniProtKB">
        <authorList>
            <consortium name="EnsemblMetazoa"/>
        </authorList>
    </citation>
    <scope>IDENTIFICATION</scope>
</reference>
<dbReference type="InterPro" id="IPR035691">
    <property type="entry name" value="OBI1_RING-HC"/>
</dbReference>
<dbReference type="InterPro" id="IPR039209">
    <property type="entry name" value="OBI1"/>
</dbReference>
<dbReference type="CDD" id="cd16562">
    <property type="entry name" value="RING-HC_RNF219"/>
    <property type="match status" value="1"/>
</dbReference>
<keyword evidence="4" id="KW-0175">Coiled coil</keyword>
<proteinExistence type="predicted"/>
<keyword evidence="2" id="KW-0862">Zinc</keyword>
<dbReference type="Gene3D" id="3.30.40.10">
    <property type="entry name" value="Zinc/RING finger domain, C3HC4 (zinc finger)"/>
    <property type="match status" value="1"/>
</dbReference>
<evidence type="ECO:0000256" key="5">
    <source>
        <dbReference type="SAM" id="MobiDB-lite"/>
    </source>
</evidence>
<keyword evidence="1 3" id="KW-0479">Metal-binding</keyword>
<feature type="compositionally biased region" description="Polar residues" evidence="5">
    <location>
        <begin position="559"/>
        <end position="572"/>
    </location>
</feature>
<feature type="compositionally biased region" description="Basic and acidic residues" evidence="5">
    <location>
        <begin position="308"/>
        <end position="318"/>
    </location>
</feature>
<dbReference type="InterPro" id="IPR013083">
    <property type="entry name" value="Znf_RING/FYVE/PHD"/>
</dbReference>
<feature type="region of interest" description="Disordered" evidence="5">
    <location>
        <begin position="307"/>
        <end position="332"/>
    </location>
</feature>
<feature type="compositionally biased region" description="Basic and acidic residues" evidence="5">
    <location>
        <begin position="462"/>
        <end position="478"/>
    </location>
</feature>
<feature type="coiled-coil region" evidence="4">
    <location>
        <begin position="183"/>
        <end position="286"/>
    </location>
</feature>
<dbReference type="GeneID" id="100893463"/>
<feature type="compositionally biased region" description="Low complexity" evidence="5">
    <location>
        <begin position="521"/>
        <end position="530"/>
    </location>
</feature>
<evidence type="ECO:0000313" key="8">
    <source>
        <dbReference type="Proteomes" id="UP000007110"/>
    </source>
</evidence>
<dbReference type="PANTHER" id="PTHR14609:SF1">
    <property type="entry name" value="ORC UBIQUITIN LIGASE 1"/>
    <property type="match status" value="1"/>
</dbReference>
<feature type="compositionally biased region" description="Low complexity" evidence="5">
    <location>
        <begin position="407"/>
        <end position="419"/>
    </location>
</feature>
<dbReference type="OrthoDB" id="6105938at2759"/>
<sequence length="572" mass="63239">MLSNKMAASMKKPSVSFTLPIACQICLGKVKEPVICSNQHVFCNTCMEVWLQHRSHCPTCRVPITTDSPCKQILGGPSCSEDSEKRRSKPELRKMRFEMLHREYEAEIETLQTEVARLRAKNSQLEKLKCKEGTHPSTSVVQSTHQLISTSGSNSLKSYQDDTTTMEGSSSHSDQKNFSVDNFMLLTQKLKKTANAYQKLKAEMERVRQDNTQLRDTSAGYLREIGRLKQTLTGRSPRKYEKYTQAAQQAKLDKSEQEGKQLKRALERSDVYVEELECKLERYEQAHGALEPRTNLSLTLELDSLNDEGSRDSVKFGESDITSVPDSPGAGDDCLAVSPYKMDGDEPAAKKFYSTGGVSTLYSPTSHVYRDISYSPDQGLYSKFQKSSESANARGSGIGSLSDDQSKPSTSYVSSTTPSRGFSTLSLSSGTKFDRAGGESLDNAAERGTCSHWGSSKKSPRRQLEFDTQTRESTGDHLKVHRSAPMSSTSPAENSSSADQRDALASRGKSPEKRKLDNTHDNTLNDLDYTLTEEFVDSVKLLKAAERRIRQKSGRHSDAGNNVGPSTSGASS</sequence>
<accession>A0A7M7GJW7</accession>
<organism evidence="7 8">
    <name type="scientific">Strongylocentrotus purpuratus</name>
    <name type="common">Purple sea urchin</name>
    <dbReference type="NCBI Taxonomy" id="7668"/>
    <lineage>
        <taxon>Eukaryota</taxon>
        <taxon>Metazoa</taxon>
        <taxon>Echinodermata</taxon>
        <taxon>Eleutherozoa</taxon>
        <taxon>Echinozoa</taxon>
        <taxon>Echinoidea</taxon>
        <taxon>Euechinoidea</taxon>
        <taxon>Echinacea</taxon>
        <taxon>Camarodonta</taxon>
        <taxon>Echinidea</taxon>
        <taxon>Strongylocentrotidae</taxon>
        <taxon>Strongylocentrotus</taxon>
    </lineage>
</organism>
<dbReference type="EnsemblMetazoa" id="XM_003724287">
    <property type="protein sequence ID" value="XP_003724335"/>
    <property type="gene ID" value="LOC100893463"/>
</dbReference>
<keyword evidence="1 3" id="KW-0863">Zinc-finger</keyword>
<dbReference type="Pfam" id="PF13923">
    <property type="entry name" value="zf-C3HC4_2"/>
    <property type="match status" value="1"/>
</dbReference>
<dbReference type="InterPro" id="IPR001841">
    <property type="entry name" value="Znf_RING"/>
</dbReference>
<feature type="compositionally biased region" description="Polar residues" evidence="5">
    <location>
        <begin position="420"/>
        <end position="431"/>
    </location>
</feature>
<feature type="region of interest" description="Disordered" evidence="5">
    <location>
        <begin position="549"/>
        <end position="572"/>
    </location>
</feature>
<evidence type="ECO:0000256" key="2">
    <source>
        <dbReference type="ARBA" id="ARBA00022833"/>
    </source>
</evidence>
<feature type="region of interest" description="Disordered" evidence="5">
    <location>
        <begin position="149"/>
        <end position="175"/>
    </location>
</feature>
<dbReference type="InParanoid" id="A0A7M7GJW7"/>
<feature type="compositionally biased region" description="Low complexity" evidence="5">
    <location>
        <begin position="487"/>
        <end position="497"/>
    </location>
</feature>
<evidence type="ECO:0000256" key="4">
    <source>
        <dbReference type="SAM" id="Coils"/>
    </source>
</evidence>